<protein>
    <submittedName>
        <fullName evidence="1">Uncharacterized protein</fullName>
    </submittedName>
</protein>
<evidence type="ECO:0000313" key="2">
    <source>
        <dbReference type="Proteomes" id="UP000250275"/>
    </source>
</evidence>
<organism evidence="1 2">
    <name type="scientific">Eufriesea mexicana</name>
    <dbReference type="NCBI Taxonomy" id="516756"/>
    <lineage>
        <taxon>Eukaryota</taxon>
        <taxon>Metazoa</taxon>
        <taxon>Ecdysozoa</taxon>
        <taxon>Arthropoda</taxon>
        <taxon>Hexapoda</taxon>
        <taxon>Insecta</taxon>
        <taxon>Pterygota</taxon>
        <taxon>Neoptera</taxon>
        <taxon>Endopterygota</taxon>
        <taxon>Hymenoptera</taxon>
        <taxon>Apocrita</taxon>
        <taxon>Aculeata</taxon>
        <taxon>Apoidea</taxon>
        <taxon>Anthophila</taxon>
        <taxon>Apidae</taxon>
        <taxon>Eufriesea</taxon>
    </lineage>
</organism>
<proteinExistence type="predicted"/>
<name>A0A310SC62_9HYME</name>
<keyword evidence="2" id="KW-1185">Reference proteome</keyword>
<accession>A0A310SC62</accession>
<sequence length="233" mass="26895">MRVTMEDTTAICDLEFNNPSTPRNNRLLTDFRGDELLQNVKDWFCNIKNQIHERIFGQTTTTTMPFLTIEMFDLDRFELIRRLRNHEWHLLNISTLSFDSNQDWGFSVGNWYFIKKGFKHQDEFEETSNEFKFESSSTIHPKESTQAETGETFNMTNDPEVTEYSPTTLFTTALTMHNVTSLMTQHTDSQTTIGITEPIDLSENFSSEINGSLEDNETDNDVQVGSSVEVLMG</sequence>
<evidence type="ECO:0000313" key="1">
    <source>
        <dbReference type="EMBL" id="OAD57370.1"/>
    </source>
</evidence>
<dbReference type="Proteomes" id="UP000250275">
    <property type="component" value="Unassembled WGS sequence"/>
</dbReference>
<dbReference type="EMBL" id="KQ761592">
    <property type="protein sequence ID" value="OAD57370.1"/>
    <property type="molecule type" value="Genomic_DNA"/>
</dbReference>
<dbReference type="AlphaFoldDB" id="A0A310SC62"/>
<reference evidence="1 2" key="1">
    <citation type="submission" date="2015-07" db="EMBL/GenBank/DDBJ databases">
        <title>The genome of Eufriesea mexicana.</title>
        <authorList>
            <person name="Pan H."/>
            <person name="Kapheim K."/>
        </authorList>
    </citation>
    <scope>NUCLEOTIDE SEQUENCE [LARGE SCALE GENOMIC DNA]</scope>
    <source>
        <strain evidence="1">0111107269</strain>
        <tissue evidence="1">Whole body</tissue>
    </source>
</reference>
<gene>
    <name evidence="1" type="ORF">WN48_02171</name>
</gene>